<evidence type="ECO:0000259" key="7">
    <source>
        <dbReference type="Pfam" id="PF17188"/>
    </source>
</evidence>
<dbReference type="PANTHER" id="PTHR38782:SF1">
    <property type="entry name" value="SIGMA-E FACTOR REGULATORY PROTEIN RSEB"/>
    <property type="match status" value="1"/>
</dbReference>
<comment type="similarity">
    <text evidence="2">Belongs to the RseB family.</text>
</comment>
<dbReference type="AlphaFoldDB" id="A0A0N9WJV2"/>
<evidence type="ECO:0000256" key="2">
    <source>
        <dbReference type="ARBA" id="ARBA00008150"/>
    </source>
</evidence>
<accession>A0A0N9WJV2</accession>
<dbReference type="Proteomes" id="UP000066487">
    <property type="component" value="Chromosome"/>
</dbReference>
<dbReference type="GO" id="GO:0030288">
    <property type="term" value="C:outer membrane-bounded periplasmic space"/>
    <property type="evidence" value="ECO:0007669"/>
    <property type="project" value="TreeGrafter"/>
</dbReference>
<evidence type="ECO:0000256" key="3">
    <source>
        <dbReference type="ARBA" id="ARBA00022729"/>
    </source>
</evidence>
<dbReference type="Gene3D" id="3.30.200.100">
    <property type="entry name" value="MucB/RseB, C-terminal domain"/>
    <property type="match status" value="1"/>
</dbReference>
<proteinExistence type="inferred from homology"/>
<evidence type="ECO:0000313" key="8">
    <source>
        <dbReference type="EMBL" id="ALI02814.1"/>
    </source>
</evidence>
<dbReference type="InterPro" id="IPR033434">
    <property type="entry name" value="MucB/RseB_N"/>
</dbReference>
<dbReference type="PANTHER" id="PTHR38782">
    <property type="match status" value="1"/>
</dbReference>
<evidence type="ECO:0000259" key="6">
    <source>
        <dbReference type="Pfam" id="PF03888"/>
    </source>
</evidence>
<evidence type="ECO:0000256" key="5">
    <source>
        <dbReference type="SAM" id="SignalP"/>
    </source>
</evidence>
<dbReference type="PIRSF" id="PIRSF005427">
    <property type="entry name" value="RseB"/>
    <property type="match status" value="1"/>
</dbReference>
<dbReference type="OrthoDB" id="7067274at2"/>
<keyword evidence="3 5" id="KW-0732">Signal</keyword>
<feature type="chain" id="PRO_5006040334" evidence="5">
    <location>
        <begin position="22"/>
        <end position="319"/>
    </location>
</feature>
<reference evidence="8 9" key="2">
    <citation type="journal article" date="2018" name="Nature">
        <title>Mutant phenotypes for thousands of bacterial genes of unknown function.</title>
        <authorList>
            <person name="Price M.N."/>
            <person name="Wetmore K.M."/>
            <person name="Waters R.J."/>
            <person name="Callaghan M."/>
            <person name="Ray J."/>
            <person name="Liu H."/>
            <person name="Kuehl J.V."/>
            <person name="Melnyk R.A."/>
            <person name="Lamson J.S."/>
            <person name="Suh Y."/>
            <person name="Carlson H.K."/>
            <person name="Esquivel Z."/>
            <person name="Sadeeshkumar H."/>
            <person name="Chakraborty R."/>
            <person name="Zane G.M."/>
            <person name="Rubin B.E."/>
            <person name="Wall J.D."/>
            <person name="Visel A."/>
            <person name="Bristow J."/>
            <person name="Blow M.J."/>
            <person name="Arkin A.P."/>
            <person name="Deutschbauer A.M."/>
        </authorList>
    </citation>
    <scope>NUCLEOTIDE SEQUENCE [LARGE SCALE GENOMIC DNA]</scope>
    <source>
        <strain evidence="8 9">FW300-N2E3</strain>
    </source>
</reference>
<feature type="signal peptide" evidence="5">
    <location>
        <begin position="1"/>
        <end position="21"/>
    </location>
</feature>
<comment type="subcellular location">
    <subcellularLocation>
        <location evidence="1">Periplasm</location>
    </subcellularLocation>
</comment>
<dbReference type="Pfam" id="PF17188">
    <property type="entry name" value="MucB_RseB_C"/>
    <property type="match status" value="1"/>
</dbReference>
<dbReference type="Pfam" id="PF03888">
    <property type="entry name" value="MucB_RseB"/>
    <property type="match status" value="1"/>
</dbReference>
<organism evidence="8 9">
    <name type="scientific">Pseudomonas fluorescens</name>
    <dbReference type="NCBI Taxonomy" id="294"/>
    <lineage>
        <taxon>Bacteria</taxon>
        <taxon>Pseudomonadati</taxon>
        <taxon>Pseudomonadota</taxon>
        <taxon>Gammaproteobacteria</taxon>
        <taxon>Pseudomonadales</taxon>
        <taxon>Pseudomonadaceae</taxon>
        <taxon>Pseudomonas</taxon>
    </lineage>
</organism>
<dbReference type="Gene3D" id="2.50.20.10">
    <property type="entry name" value="Lipoprotein localisation LolA/LolB/LppX"/>
    <property type="match status" value="1"/>
</dbReference>
<dbReference type="InterPro" id="IPR038484">
    <property type="entry name" value="MucB/RseB_C_sf"/>
</dbReference>
<keyword evidence="4" id="KW-0574">Periplasm</keyword>
<name>A0A0N9WJV2_PSEFL</name>
<protein>
    <submittedName>
        <fullName evidence="8">RNA polymerase subunit sigma</fullName>
    </submittedName>
</protein>
<dbReference type="RefSeq" id="WP_054596108.1">
    <property type="nucleotide sequence ID" value="NZ_CP012830.1"/>
</dbReference>
<gene>
    <name evidence="8" type="ORF">AO353_17635</name>
</gene>
<dbReference type="EMBL" id="CP012830">
    <property type="protein sequence ID" value="ALI02814.1"/>
    <property type="molecule type" value="Genomic_DNA"/>
</dbReference>
<dbReference type="InterPro" id="IPR033436">
    <property type="entry name" value="MucB/RseB_C"/>
</dbReference>
<dbReference type="GO" id="GO:0045152">
    <property type="term" value="F:antisigma factor binding"/>
    <property type="evidence" value="ECO:0007669"/>
    <property type="project" value="TreeGrafter"/>
</dbReference>
<feature type="domain" description="MucB/RseB C-terminal" evidence="7">
    <location>
        <begin position="212"/>
        <end position="311"/>
    </location>
</feature>
<sequence>MRAIPLLTLLVTGWFVVPAYADEAQDWLTRLSQAEQQQSFQGTFVYERNGSFSTHNIWHRVQDGKVRERLLQLDGSAQEVVRIDGHTQCVSGSLVAGLGDTPDSSARALDPQKLKNWYDLAVIGKSRVAGRPAVIVSLTPRDQHRYGFELHLDRETGLPLKSLLLNDKGQLLERFQFTRLDTADMPTERDLQATSECKAVTLDSDKALAVKTAQVWHSDWLPPGFELSSSSARQDPQTKVQISSLMYDDGLARFSVFLEPLNGAVVTDTRTQLGPTVAVSRRLTTPEGEMMVTVVGEIPIGTAERIALSMRANTTAAKQ</sequence>
<evidence type="ECO:0000256" key="4">
    <source>
        <dbReference type="ARBA" id="ARBA00022764"/>
    </source>
</evidence>
<feature type="domain" description="MucB/RseB N-terminal" evidence="6">
    <location>
        <begin position="23"/>
        <end position="192"/>
    </location>
</feature>
<reference evidence="9" key="1">
    <citation type="submission" date="2015-09" db="EMBL/GenBank/DDBJ databases">
        <title>Whole genome sequence of Pseudomonas fluorescens FW300-N2E3.</title>
        <authorList>
            <person name="Ray J."/>
            <person name="Melnyk R."/>
            <person name="Deutschbauer A."/>
        </authorList>
    </citation>
    <scope>NUCLEOTIDE SEQUENCE [LARGE SCALE GENOMIC DNA]</scope>
    <source>
        <strain evidence="9">FW300-N2E3</strain>
    </source>
</reference>
<evidence type="ECO:0000256" key="1">
    <source>
        <dbReference type="ARBA" id="ARBA00004418"/>
    </source>
</evidence>
<dbReference type="GO" id="GO:0032885">
    <property type="term" value="P:regulation of polysaccharide biosynthetic process"/>
    <property type="evidence" value="ECO:0007669"/>
    <property type="project" value="TreeGrafter"/>
</dbReference>
<dbReference type="InterPro" id="IPR005588">
    <property type="entry name" value="MucB_RseB"/>
</dbReference>
<evidence type="ECO:0000313" key="9">
    <source>
        <dbReference type="Proteomes" id="UP000066487"/>
    </source>
</evidence>
<dbReference type="CDD" id="cd16327">
    <property type="entry name" value="RseB"/>
    <property type="match status" value="1"/>
</dbReference>